<protein>
    <submittedName>
        <fullName evidence="2">Uncharacterized protein</fullName>
    </submittedName>
</protein>
<dbReference type="PANTHER" id="PTHR35833:SF1">
    <property type="entry name" value="GALACTOSE-BINDING DOMAIN-CONTAINING PROTEIN"/>
    <property type="match status" value="1"/>
</dbReference>
<evidence type="ECO:0000313" key="2">
    <source>
        <dbReference type="EMBL" id="BAT96911.1"/>
    </source>
</evidence>
<evidence type="ECO:0000256" key="1">
    <source>
        <dbReference type="SAM" id="MobiDB-lite"/>
    </source>
</evidence>
<feature type="region of interest" description="Disordered" evidence="1">
    <location>
        <begin position="1"/>
        <end position="144"/>
    </location>
</feature>
<organism evidence="2 3">
    <name type="scientific">Vigna angularis var. angularis</name>
    <dbReference type="NCBI Taxonomy" id="157739"/>
    <lineage>
        <taxon>Eukaryota</taxon>
        <taxon>Viridiplantae</taxon>
        <taxon>Streptophyta</taxon>
        <taxon>Embryophyta</taxon>
        <taxon>Tracheophyta</taxon>
        <taxon>Spermatophyta</taxon>
        <taxon>Magnoliopsida</taxon>
        <taxon>eudicotyledons</taxon>
        <taxon>Gunneridae</taxon>
        <taxon>Pentapetalae</taxon>
        <taxon>rosids</taxon>
        <taxon>fabids</taxon>
        <taxon>Fabales</taxon>
        <taxon>Fabaceae</taxon>
        <taxon>Papilionoideae</taxon>
        <taxon>50 kb inversion clade</taxon>
        <taxon>NPAAA clade</taxon>
        <taxon>indigoferoid/millettioid clade</taxon>
        <taxon>Phaseoleae</taxon>
        <taxon>Vigna</taxon>
    </lineage>
</organism>
<sequence>MQRELQREIEQAESGLRPSRRDFSSSTHNNRPRDRFRERENGRSGNEGSTRAGSRTFTGQLPTILQSRDRQDDTGSMYEENVDGSKDSGDTSSIGDPELVSAFEGPSSGYGSQRHSSRGSKSRQLGERRDRDSRREGKWERKHS</sequence>
<dbReference type="PANTHER" id="PTHR35833">
    <property type="entry name" value="GALACTOSE-BINDING DOMAIN-LIKE, ARMADILLO-TYPE FOLD PROTEIN-RELATED"/>
    <property type="match status" value="1"/>
</dbReference>
<dbReference type="Proteomes" id="UP000291084">
    <property type="component" value="Chromosome 9"/>
</dbReference>
<name>A0A0S3SW68_PHAAN</name>
<feature type="compositionally biased region" description="Basic and acidic residues" evidence="1">
    <location>
        <begin position="1"/>
        <end position="10"/>
    </location>
</feature>
<evidence type="ECO:0000313" key="3">
    <source>
        <dbReference type="Proteomes" id="UP000291084"/>
    </source>
</evidence>
<feature type="compositionally biased region" description="Basic and acidic residues" evidence="1">
    <location>
        <begin position="124"/>
        <end position="144"/>
    </location>
</feature>
<proteinExistence type="predicted"/>
<accession>A0A0S3SW68</accession>
<reference evidence="2 3" key="1">
    <citation type="journal article" date="2015" name="Sci. Rep.">
        <title>The power of single molecule real-time sequencing technology in the de novo assembly of a eukaryotic genome.</title>
        <authorList>
            <person name="Sakai H."/>
            <person name="Naito K."/>
            <person name="Ogiso-Tanaka E."/>
            <person name="Takahashi Y."/>
            <person name="Iseki K."/>
            <person name="Muto C."/>
            <person name="Satou K."/>
            <person name="Teruya K."/>
            <person name="Shiroma A."/>
            <person name="Shimoji M."/>
            <person name="Hirano T."/>
            <person name="Itoh T."/>
            <person name="Kaga A."/>
            <person name="Tomooka N."/>
        </authorList>
    </citation>
    <scope>NUCLEOTIDE SEQUENCE [LARGE SCALE GENOMIC DNA]</scope>
    <source>
        <strain evidence="3">cv. Shumari</strain>
    </source>
</reference>
<feature type="compositionally biased region" description="Polar residues" evidence="1">
    <location>
        <begin position="43"/>
        <end position="66"/>
    </location>
</feature>
<keyword evidence="3" id="KW-1185">Reference proteome</keyword>
<gene>
    <name evidence="2" type="primary">Vigan.09G023000</name>
    <name evidence="2" type="ORF">VIGAN_09023000</name>
</gene>
<feature type="compositionally biased region" description="Basic and acidic residues" evidence="1">
    <location>
        <begin position="31"/>
        <end position="42"/>
    </location>
</feature>
<dbReference type="AlphaFoldDB" id="A0A0S3SW68"/>
<dbReference type="EMBL" id="AP015042">
    <property type="protein sequence ID" value="BAT96911.1"/>
    <property type="molecule type" value="Genomic_DNA"/>
</dbReference>